<feature type="transmembrane region" description="Helical" evidence="2">
    <location>
        <begin position="45"/>
        <end position="65"/>
    </location>
</feature>
<gene>
    <name evidence="3" type="ORF">Pla100_37930</name>
</gene>
<feature type="transmembrane region" description="Helical" evidence="2">
    <location>
        <begin position="231"/>
        <end position="252"/>
    </location>
</feature>
<organism evidence="3 4">
    <name type="scientific">Neorhodopirellula pilleata</name>
    <dbReference type="NCBI Taxonomy" id="2714738"/>
    <lineage>
        <taxon>Bacteria</taxon>
        <taxon>Pseudomonadati</taxon>
        <taxon>Planctomycetota</taxon>
        <taxon>Planctomycetia</taxon>
        <taxon>Pirellulales</taxon>
        <taxon>Pirellulaceae</taxon>
        <taxon>Neorhodopirellula</taxon>
    </lineage>
</organism>
<accession>A0A5C6A756</accession>
<dbReference type="OrthoDB" id="275411at2"/>
<feature type="transmembrane region" description="Helical" evidence="2">
    <location>
        <begin position="205"/>
        <end position="225"/>
    </location>
</feature>
<dbReference type="RefSeq" id="WP_146579138.1">
    <property type="nucleotide sequence ID" value="NZ_SJPM01000008.1"/>
</dbReference>
<feature type="transmembrane region" description="Helical" evidence="2">
    <location>
        <begin position="106"/>
        <end position="123"/>
    </location>
</feature>
<name>A0A5C6A756_9BACT</name>
<feature type="transmembrane region" description="Helical" evidence="2">
    <location>
        <begin position="162"/>
        <end position="185"/>
    </location>
</feature>
<dbReference type="AlphaFoldDB" id="A0A5C6A756"/>
<feature type="region of interest" description="Disordered" evidence="1">
    <location>
        <begin position="1"/>
        <end position="23"/>
    </location>
</feature>
<comment type="caution">
    <text evidence="3">The sequence shown here is derived from an EMBL/GenBank/DDBJ whole genome shotgun (WGS) entry which is preliminary data.</text>
</comment>
<evidence type="ECO:0000313" key="3">
    <source>
        <dbReference type="EMBL" id="TWT94183.1"/>
    </source>
</evidence>
<keyword evidence="4" id="KW-1185">Reference proteome</keyword>
<keyword evidence="2" id="KW-0472">Membrane</keyword>
<protein>
    <submittedName>
        <fullName evidence="3">Uncharacterized protein</fullName>
    </submittedName>
</protein>
<evidence type="ECO:0000313" key="4">
    <source>
        <dbReference type="Proteomes" id="UP000316213"/>
    </source>
</evidence>
<keyword evidence="2" id="KW-1133">Transmembrane helix</keyword>
<sequence length="267" mass="29313">MNANPYQSSHLIESPATNEVSQPDSLKLDEMIPESARRISQAGRFVLTGYFVILPIVWLALAYSFHQDTSLNFGFSMTAEMLGRPSQNSGRSLSRYIQSHELRCQVLLGVISIGLLGGVLCSFTPRRERVYLWIANVCKVLLVAVAFRVLSRVHGGAFSMNLLTLFLAVLYAFWLIGEAALLGFLRASVHRQDLRWAAHGCESAIGLLALSAGCFSTWALLGLPLSNHLGVNLLIGMTASFTVAQLIALYVLRWHPIIARASTQSPP</sequence>
<feature type="transmembrane region" description="Helical" evidence="2">
    <location>
        <begin position="130"/>
        <end position="150"/>
    </location>
</feature>
<keyword evidence="2" id="KW-0812">Transmembrane</keyword>
<evidence type="ECO:0000256" key="2">
    <source>
        <dbReference type="SAM" id="Phobius"/>
    </source>
</evidence>
<evidence type="ECO:0000256" key="1">
    <source>
        <dbReference type="SAM" id="MobiDB-lite"/>
    </source>
</evidence>
<dbReference type="EMBL" id="SJPM01000008">
    <property type="protein sequence ID" value="TWT94183.1"/>
    <property type="molecule type" value="Genomic_DNA"/>
</dbReference>
<reference evidence="3 4" key="1">
    <citation type="submission" date="2019-02" db="EMBL/GenBank/DDBJ databases">
        <title>Deep-cultivation of Planctomycetes and their phenomic and genomic characterization uncovers novel biology.</title>
        <authorList>
            <person name="Wiegand S."/>
            <person name="Jogler M."/>
            <person name="Boedeker C."/>
            <person name="Pinto D."/>
            <person name="Vollmers J."/>
            <person name="Rivas-Marin E."/>
            <person name="Kohn T."/>
            <person name="Peeters S.H."/>
            <person name="Heuer A."/>
            <person name="Rast P."/>
            <person name="Oberbeckmann S."/>
            <person name="Bunk B."/>
            <person name="Jeske O."/>
            <person name="Meyerdierks A."/>
            <person name="Storesund J.E."/>
            <person name="Kallscheuer N."/>
            <person name="Luecker S."/>
            <person name="Lage O.M."/>
            <person name="Pohl T."/>
            <person name="Merkel B.J."/>
            <person name="Hornburger P."/>
            <person name="Mueller R.-W."/>
            <person name="Bruemmer F."/>
            <person name="Labrenz M."/>
            <person name="Spormann A.M."/>
            <person name="Op Den Camp H."/>
            <person name="Overmann J."/>
            <person name="Amann R."/>
            <person name="Jetten M.S.M."/>
            <person name="Mascher T."/>
            <person name="Medema M.H."/>
            <person name="Devos D.P."/>
            <person name="Kaster A.-K."/>
            <person name="Ovreas L."/>
            <person name="Rohde M."/>
            <person name="Galperin M.Y."/>
            <person name="Jogler C."/>
        </authorList>
    </citation>
    <scope>NUCLEOTIDE SEQUENCE [LARGE SCALE GENOMIC DNA]</scope>
    <source>
        <strain evidence="3 4">Pla100</strain>
    </source>
</reference>
<proteinExistence type="predicted"/>
<dbReference type="Proteomes" id="UP000316213">
    <property type="component" value="Unassembled WGS sequence"/>
</dbReference>